<keyword evidence="1" id="KW-0732">Signal</keyword>
<dbReference type="InterPro" id="IPR023631">
    <property type="entry name" value="Amidase_dom"/>
</dbReference>
<evidence type="ECO:0000313" key="3">
    <source>
        <dbReference type="EMBL" id="BCR82636.1"/>
    </source>
</evidence>
<protein>
    <recommendedName>
        <fullName evidence="2">Amidase domain-containing protein</fullName>
    </recommendedName>
</protein>
<feature type="chain" id="PRO_5030873703" description="Amidase domain-containing protein" evidence="1">
    <location>
        <begin position="22"/>
        <end position="602"/>
    </location>
</feature>
<organism evidence="3 4">
    <name type="scientific">Aspergillus chevalieri</name>
    <name type="common">Eurotium chevalieri</name>
    <dbReference type="NCBI Taxonomy" id="182096"/>
    <lineage>
        <taxon>Eukaryota</taxon>
        <taxon>Fungi</taxon>
        <taxon>Dikarya</taxon>
        <taxon>Ascomycota</taxon>
        <taxon>Pezizomycotina</taxon>
        <taxon>Eurotiomycetes</taxon>
        <taxon>Eurotiomycetidae</taxon>
        <taxon>Eurotiales</taxon>
        <taxon>Aspergillaceae</taxon>
        <taxon>Aspergillus</taxon>
        <taxon>Aspergillus subgen. Aspergillus</taxon>
    </lineage>
</organism>
<accession>A0A7R7VD61</accession>
<dbReference type="InterPro" id="IPR036928">
    <property type="entry name" value="AS_sf"/>
</dbReference>
<dbReference type="KEGG" id="ache:ACHE_10038S"/>
<reference evidence="3" key="2">
    <citation type="submission" date="2021-02" db="EMBL/GenBank/DDBJ databases">
        <title>Aspergillus chevalieri M1 genome sequence.</title>
        <authorList>
            <person name="Kadooka C."/>
            <person name="Mori K."/>
            <person name="Futagami T."/>
        </authorList>
    </citation>
    <scope>NUCLEOTIDE SEQUENCE</scope>
    <source>
        <strain evidence="3">M1</strain>
    </source>
</reference>
<feature type="domain" description="Amidase" evidence="2">
    <location>
        <begin position="261"/>
        <end position="400"/>
    </location>
</feature>
<dbReference type="Pfam" id="PF01425">
    <property type="entry name" value="Amidase"/>
    <property type="match status" value="2"/>
</dbReference>
<dbReference type="Gene3D" id="3.90.1300.10">
    <property type="entry name" value="Amidase signature (AS) domain"/>
    <property type="match status" value="1"/>
</dbReference>
<evidence type="ECO:0000313" key="4">
    <source>
        <dbReference type="Proteomes" id="UP000637239"/>
    </source>
</evidence>
<dbReference type="PANTHER" id="PTHR42678">
    <property type="entry name" value="AMIDASE"/>
    <property type="match status" value="1"/>
</dbReference>
<evidence type="ECO:0000259" key="2">
    <source>
        <dbReference type="Pfam" id="PF01425"/>
    </source>
</evidence>
<dbReference type="PANTHER" id="PTHR42678:SF37">
    <property type="entry name" value="AMIDASE C869.01-RELATED"/>
    <property type="match status" value="1"/>
</dbReference>
<dbReference type="RefSeq" id="XP_043131158.1">
    <property type="nucleotide sequence ID" value="XM_043278630.1"/>
</dbReference>
<name>A0A7R7VD61_ASPCH</name>
<dbReference type="AlphaFoldDB" id="A0A7R7VD61"/>
<keyword evidence="4" id="KW-1185">Reference proteome</keyword>
<reference evidence="3" key="1">
    <citation type="submission" date="2021-01" db="EMBL/GenBank/DDBJ databases">
        <authorList>
            <consortium name="Aspergillus chevalieri M1 genome sequencing consortium"/>
            <person name="Kazuki M."/>
            <person name="Futagami T."/>
        </authorList>
    </citation>
    <scope>NUCLEOTIDE SEQUENCE</scope>
    <source>
        <strain evidence="3">M1</strain>
    </source>
</reference>
<proteinExistence type="predicted"/>
<feature type="domain" description="Amidase" evidence="2">
    <location>
        <begin position="79"/>
        <end position="238"/>
    </location>
</feature>
<feature type="signal peptide" evidence="1">
    <location>
        <begin position="1"/>
        <end position="21"/>
    </location>
</feature>
<sequence>MFSTAIIAAASFLGLSTLTRRDEVSSLGPNPQFAYDFPIPGKNASDLFPMHLCHGFRLEEASIDDIQGLLTSRALSSVDLVSCYLDRIYQTSSYLNAILQINPDASTIAAKLDQERANGTVRGPLHGIPFVAKDNIGTKDRMETTSGSWALLGSIVPRDAFVISQLREAGAVLLGKAALSEWADIRSNNYSEGYSGRGGQCRSAYNLTVNPGGSSSGCGVAVGANLVPFALGTETDGSGMWTPDKHSSSWRDISNENTVINPAERNAIVGIKPTVGLTSRSGAIPESLNQDTIGTFGKTVRDATYALDAIYGVDGRDNATHMQQGKTPAGGYAQFLGNKSSLQGAVFGLPWESFWKLAGPEQLSQLVELLDMIKGAGATIINGTELPHHEKIVSPTGWDWDYGTARGYPNESEYTYIKADFYNHIKAYLADLDNTSMRSLEDLVAYNAENAGSEGGHPNVHPAFASGQDGFEASLATKGVMDETYWQALSFCRRTTREEGIDAALQHGDRVLDGLLVPPDVAQSIQIAAQAGYPVITVPAGVNRASGMPYGLAIMHTAFAEPTLIKYASAIEDLQKSTDTRWKRTLPEWRGHLTRNIPVINA</sequence>
<gene>
    <name evidence="3" type="ORF">ACHE_10038S</name>
</gene>
<dbReference type="GeneID" id="66976995"/>
<dbReference type="EMBL" id="AP024416">
    <property type="protein sequence ID" value="BCR82636.1"/>
    <property type="molecule type" value="Genomic_DNA"/>
</dbReference>
<evidence type="ECO:0000256" key="1">
    <source>
        <dbReference type="SAM" id="SignalP"/>
    </source>
</evidence>
<dbReference type="SUPFAM" id="SSF75304">
    <property type="entry name" value="Amidase signature (AS) enzymes"/>
    <property type="match status" value="1"/>
</dbReference>
<dbReference type="Proteomes" id="UP000637239">
    <property type="component" value="Chromosome 1"/>
</dbReference>